<dbReference type="Proteomes" id="UP001158576">
    <property type="component" value="Chromosome PAR"/>
</dbReference>
<feature type="region of interest" description="Disordered" evidence="1">
    <location>
        <begin position="157"/>
        <end position="184"/>
    </location>
</feature>
<reference evidence="2 3" key="1">
    <citation type="submission" date="2021-04" db="EMBL/GenBank/DDBJ databases">
        <authorList>
            <person name="Bliznina A."/>
        </authorList>
    </citation>
    <scope>NUCLEOTIDE SEQUENCE [LARGE SCALE GENOMIC DNA]</scope>
</reference>
<gene>
    <name evidence="2" type="ORF">OKIOD_LOCUS39</name>
</gene>
<dbReference type="EMBL" id="OU015568">
    <property type="protein sequence ID" value="CAG5076523.1"/>
    <property type="molecule type" value="Genomic_DNA"/>
</dbReference>
<feature type="compositionally biased region" description="Basic residues" evidence="1">
    <location>
        <begin position="168"/>
        <end position="179"/>
    </location>
</feature>
<name>A0ABN7RLK9_OIKDI</name>
<accession>A0ABN7RLK9</accession>
<proteinExistence type="predicted"/>
<organism evidence="2 3">
    <name type="scientific">Oikopleura dioica</name>
    <name type="common">Tunicate</name>
    <dbReference type="NCBI Taxonomy" id="34765"/>
    <lineage>
        <taxon>Eukaryota</taxon>
        <taxon>Metazoa</taxon>
        <taxon>Chordata</taxon>
        <taxon>Tunicata</taxon>
        <taxon>Appendicularia</taxon>
        <taxon>Copelata</taxon>
        <taxon>Oikopleuridae</taxon>
        <taxon>Oikopleura</taxon>
    </lineage>
</organism>
<evidence type="ECO:0000256" key="1">
    <source>
        <dbReference type="SAM" id="MobiDB-lite"/>
    </source>
</evidence>
<evidence type="ECO:0000313" key="2">
    <source>
        <dbReference type="EMBL" id="CAG5076523.1"/>
    </source>
</evidence>
<keyword evidence="3" id="KW-1185">Reference proteome</keyword>
<evidence type="ECO:0000313" key="3">
    <source>
        <dbReference type="Proteomes" id="UP001158576"/>
    </source>
</evidence>
<sequence length="253" mass="27814">MGSSVRHYCTNDRKCSLKCSNGIREGDPESVSCKDGSWNALPRTKIYCNSAKIQPPKKVPPKTPLFPKEPETRPFLSSFSNLIIAEGTPDVVKEASGLAFGPLTDCGPVLEHFSFPKGSLARCSNNLCKVECSAGRIPKPKIIKCIKKTSKFWPRPNSEISCSSPNKAPHKFPSKKPAKRPLPAKIPSKLEKPSPCGTIENSEITLGEGVGAICNPFGCQFRCETGSPNMKSVRCFMRKKRFVPKKEKIFCQP</sequence>
<protein>
    <submittedName>
        <fullName evidence="2">Oidioi.mRNA.OKI2018_I69.PAR.g8481.t1.cds</fullName>
    </submittedName>
</protein>